<accession>A0A1F5VW44</accession>
<gene>
    <name evidence="1" type="ORF">A2Y62_15960</name>
</gene>
<comment type="caution">
    <text evidence="1">The sequence shown here is derived from an EMBL/GenBank/DDBJ whole genome shotgun (WGS) entry which is preliminary data.</text>
</comment>
<dbReference type="Proteomes" id="UP000178943">
    <property type="component" value="Unassembled WGS sequence"/>
</dbReference>
<dbReference type="EMBL" id="MFGW01000062">
    <property type="protein sequence ID" value="OGF67321.1"/>
    <property type="molecule type" value="Genomic_DNA"/>
</dbReference>
<proteinExistence type="predicted"/>
<reference evidence="1 2" key="1">
    <citation type="journal article" date="2016" name="Nat. Commun.">
        <title>Thousands of microbial genomes shed light on interconnected biogeochemical processes in an aquifer system.</title>
        <authorList>
            <person name="Anantharaman K."/>
            <person name="Brown C.T."/>
            <person name="Hug L.A."/>
            <person name="Sharon I."/>
            <person name="Castelle C.J."/>
            <person name="Probst A.J."/>
            <person name="Thomas B.C."/>
            <person name="Singh A."/>
            <person name="Wilkins M.J."/>
            <person name="Karaoz U."/>
            <person name="Brodie E.L."/>
            <person name="Williams K.H."/>
            <person name="Hubbard S.S."/>
            <person name="Banfield J.F."/>
        </authorList>
    </citation>
    <scope>NUCLEOTIDE SEQUENCE [LARGE SCALE GENOMIC DNA]</scope>
</reference>
<sequence>MKTFSSFFIYSLRSFRRGRHAGLPYFACANLLFSLAKQSLSFVIMSIPEECVVIPDGEKKHSPLRIITSRWRGTHNDREPRIITSRWRGTHNDRTLTLESLNPRILESLNPYFPYDLRRTFTTTERTY</sequence>
<evidence type="ECO:0000313" key="2">
    <source>
        <dbReference type="Proteomes" id="UP000178943"/>
    </source>
</evidence>
<name>A0A1F5VW44_9BACT</name>
<protein>
    <submittedName>
        <fullName evidence="1">Uncharacterized protein</fullName>
    </submittedName>
</protein>
<organism evidence="1 2">
    <name type="scientific">Candidatus Fischerbacteria bacterium RBG_13_37_8</name>
    <dbReference type="NCBI Taxonomy" id="1817863"/>
    <lineage>
        <taxon>Bacteria</taxon>
        <taxon>Candidatus Fischeribacteriota</taxon>
    </lineage>
</organism>
<dbReference type="AlphaFoldDB" id="A0A1F5VW44"/>
<evidence type="ECO:0000313" key="1">
    <source>
        <dbReference type="EMBL" id="OGF67321.1"/>
    </source>
</evidence>